<comment type="caution">
    <text evidence="2">The sequence shown here is derived from an EMBL/GenBank/DDBJ whole genome shotgun (WGS) entry which is preliminary data.</text>
</comment>
<dbReference type="Proteomes" id="UP000291422">
    <property type="component" value="Unassembled WGS sequence"/>
</dbReference>
<evidence type="ECO:0000313" key="2">
    <source>
        <dbReference type="EMBL" id="RYN79447.1"/>
    </source>
</evidence>
<evidence type="ECO:0000256" key="1">
    <source>
        <dbReference type="SAM" id="SignalP"/>
    </source>
</evidence>
<accession>A0A4Q4NP28</accession>
<organism evidence="2 3">
    <name type="scientific">Alternaria alternata</name>
    <name type="common">Alternaria rot fungus</name>
    <name type="synonym">Torula alternata</name>
    <dbReference type="NCBI Taxonomy" id="5599"/>
    <lineage>
        <taxon>Eukaryota</taxon>
        <taxon>Fungi</taxon>
        <taxon>Dikarya</taxon>
        <taxon>Ascomycota</taxon>
        <taxon>Pezizomycotina</taxon>
        <taxon>Dothideomycetes</taxon>
        <taxon>Pleosporomycetidae</taxon>
        <taxon>Pleosporales</taxon>
        <taxon>Pleosporineae</taxon>
        <taxon>Pleosporaceae</taxon>
        <taxon>Alternaria</taxon>
        <taxon>Alternaria sect. Alternaria</taxon>
        <taxon>Alternaria alternata complex</taxon>
    </lineage>
</organism>
<protein>
    <submittedName>
        <fullName evidence="2">Uncharacterized protein</fullName>
    </submittedName>
</protein>
<dbReference type="EMBL" id="PDXD01000005">
    <property type="protein sequence ID" value="RYN79447.1"/>
    <property type="molecule type" value="Genomic_DNA"/>
</dbReference>
<name>A0A4Q4NP28_ALTAL</name>
<feature type="chain" id="PRO_5020543788" evidence="1">
    <location>
        <begin position="19"/>
        <end position="87"/>
    </location>
</feature>
<reference evidence="3" key="1">
    <citation type="journal article" date="2019" name="bioRxiv">
        <title>Genomics, evolutionary history and diagnostics of the Alternaria alternata species group including apple and Asian pear pathotypes.</title>
        <authorList>
            <person name="Armitage A.D."/>
            <person name="Cockerton H.M."/>
            <person name="Sreenivasaprasad S."/>
            <person name="Woodhall J.W."/>
            <person name="Lane C.R."/>
            <person name="Harrison R.J."/>
            <person name="Clarkson J.P."/>
        </authorList>
    </citation>
    <scope>NUCLEOTIDE SEQUENCE [LARGE SCALE GENOMIC DNA]</scope>
    <source>
        <strain evidence="3">FERA 1177</strain>
    </source>
</reference>
<evidence type="ECO:0000313" key="3">
    <source>
        <dbReference type="Proteomes" id="UP000291422"/>
    </source>
</evidence>
<dbReference type="AlphaFoldDB" id="A0A4Q4NP28"/>
<feature type="signal peptide" evidence="1">
    <location>
        <begin position="1"/>
        <end position="18"/>
    </location>
</feature>
<gene>
    <name evidence="2" type="ORF">AA0117_g3478</name>
</gene>
<keyword evidence="1" id="KW-0732">Signal</keyword>
<proteinExistence type="predicted"/>
<sequence length="87" mass="9368">MQLTFLLSVLAATVAVQASDVYNQCVPDKDCCFSTKGACQRQASVWIEKYFQCGQVKKCPDYGVSLQDCNADCCSISTKGGRGCPGK</sequence>